<proteinExistence type="inferred from homology"/>
<dbReference type="PANTHER" id="PTHR43201:SF5">
    <property type="entry name" value="MEDIUM-CHAIN ACYL-COA LIGASE ACSF2, MITOCHONDRIAL"/>
    <property type="match status" value="1"/>
</dbReference>
<dbReference type="Proteomes" id="UP000466730">
    <property type="component" value="Unassembled WGS sequence"/>
</dbReference>
<feature type="domain" description="AMP-binding enzyme C-terminal" evidence="6">
    <location>
        <begin position="436"/>
        <end position="511"/>
    </location>
</feature>
<keyword evidence="8" id="KW-1185">Reference proteome</keyword>
<dbReference type="EMBL" id="WJPO01000006">
    <property type="protein sequence ID" value="MRH20503.1"/>
    <property type="molecule type" value="Genomic_DNA"/>
</dbReference>
<dbReference type="InterPro" id="IPR020845">
    <property type="entry name" value="AMP-binding_CS"/>
</dbReference>
<evidence type="ECO:0000313" key="7">
    <source>
        <dbReference type="EMBL" id="MRH20503.1"/>
    </source>
</evidence>
<dbReference type="PANTHER" id="PTHR43201">
    <property type="entry name" value="ACYL-COA SYNTHETASE"/>
    <property type="match status" value="1"/>
</dbReference>
<name>A0A844BHR5_9RHOB</name>
<comment type="caution">
    <text evidence="7">The sequence shown here is derived from an EMBL/GenBank/DDBJ whole genome shotgun (WGS) entry which is preliminary data.</text>
</comment>
<dbReference type="InterPro" id="IPR045851">
    <property type="entry name" value="AMP-bd_C_sf"/>
</dbReference>
<dbReference type="InterPro" id="IPR045310">
    <property type="entry name" value="Pcs60-like"/>
</dbReference>
<dbReference type="Gene3D" id="3.30.300.30">
    <property type="match status" value="1"/>
</dbReference>
<organism evidence="7 8">
    <name type="scientific">Rhodovulum strictum</name>
    <dbReference type="NCBI Taxonomy" id="58314"/>
    <lineage>
        <taxon>Bacteria</taxon>
        <taxon>Pseudomonadati</taxon>
        <taxon>Pseudomonadota</taxon>
        <taxon>Alphaproteobacteria</taxon>
        <taxon>Rhodobacterales</taxon>
        <taxon>Paracoccaceae</taxon>
        <taxon>Rhodovulum</taxon>
    </lineage>
</organism>
<dbReference type="OrthoDB" id="9803968at2"/>
<comment type="similarity">
    <text evidence="1">Belongs to the ATP-dependent AMP-binding enzyme family.</text>
</comment>
<dbReference type="AlphaFoldDB" id="A0A844BHR5"/>
<dbReference type="Gene3D" id="3.40.50.12780">
    <property type="entry name" value="N-terminal domain of ligase-like"/>
    <property type="match status" value="1"/>
</dbReference>
<dbReference type="InterPro" id="IPR025110">
    <property type="entry name" value="AMP-bd_C"/>
</dbReference>
<evidence type="ECO:0000259" key="5">
    <source>
        <dbReference type="Pfam" id="PF00501"/>
    </source>
</evidence>
<feature type="domain" description="AMP-dependent synthetase/ligase" evidence="5">
    <location>
        <begin position="39"/>
        <end position="381"/>
    </location>
</feature>
<evidence type="ECO:0000256" key="2">
    <source>
        <dbReference type="ARBA" id="ARBA00022598"/>
    </source>
</evidence>
<protein>
    <submittedName>
        <fullName evidence="7">AMP-binding protein</fullName>
    </submittedName>
</protein>
<dbReference type="PROSITE" id="PS00455">
    <property type="entry name" value="AMP_BINDING"/>
    <property type="match status" value="1"/>
</dbReference>
<keyword evidence="4" id="KW-0067">ATP-binding</keyword>
<gene>
    <name evidence="7" type="ORF">GH815_05815</name>
</gene>
<dbReference type="CDD" id="cd05926">
    <property type="entry name" value="FACL_fum10p_like"/>
    <property type="match status" value="1"/>
</dbReference>
<dbReference type="SUPFAM" id="SSF56801">
    <property type="entry name" value="Acetyl-CoA synthetase-like"/>
    <property type="match status" value="1"/>
</dbReference>
<dbReference type="GO" id="GO:0005524">
    <property type="term" value="F:ATP binding"/>
    <property type="evidence" value="ECO:0007669"/>
    <property type="project" value="UniProtKB-KW"/>
</dbReference>
<keyword evidence="2" id="KW-0436">Ligase</keyword>
<evidence type="ECO:0000256" key="1">
    <source>
        <dbReference type="ARBA" id="ARBA00006432"/>
    </source>
</evidence>
<dbReference type="Pfam" id="PF13193">
    <property type="entry name" value="AMP-binding_C"/>
    <property type="match status" value="1"/>
</dbReference>
<evidence type="ECO:0000313" key="8">
    <source>
        <dbReference type="Proteomes" id="UP000466730"/>
    </source>
</evidence>
<keyword evidence="3" id="KW-0547">Nucleotide-binding</keyword>
<dbReference type="GO" id="GO:0031956">
    <property type="term" value="F:medium-chain fatty acid-CoA ligase activity"/>
    <property type="evidence" value="ECO:0007669"/>
    <property type="project" value="TreeGrafter"/>
</dbReference>
<evidence type="ECO:0000256" key="4">
    <source>
        <dbReference type="ARBA" id="ARBA00022840"/>
    </source>
</evidence>
<accession>A0A844BHR5</accession>
<dbReference type="Pfam" id="PF00501">
    <property type="entry name" value="AMP-binding"/>
    <property type="match status" value="1"/>
</dbReference>
<dbReference type="GO" id="GO:0006631">
    <property type="term" value="P:fatty acid metabolic process"/>
    <property type="evidence" value="ECO:0007669"/>
    <property type="project" value="TreeGrafter"/>
</dbReference>
<dbReference type="InterPro" id="IPR000873">
    <property type="entry name" value="AMP-dep_synth/lig_dom"/>
</dbReference>
<reference evidence="7 8" key="1">
    <citation type="submission" date="2019-11" db="EMBL/GenBank/DDBJ databases">
        <title>Draft Whole-Genome sequence of the marine photosynthetic bacterium Rhodovulum strictum DSM 11289.</title>
        <authorList>
            <person name="Kyndt J.A."/>
            <person name="Meyer T.E."/>
        </authorList>
    </citation>
    <scope>NUCLEOTIDE SEQUENCE [LARGE SCALE GENOMIC DNA]</scope>
    <source>
        <strain evidence="7 8">DSM 11289</strain>
    </source>
</reference>
<dbReference type="InterPro" id="IPR042099">
    <property type="entry name" value="ANL_N_sf"/>
</dbReference>
<evidence type="ECO:0000259" key="6">
    <source>
        <dbReference type="Pfam" id="PF13193"/>
    </source>
</evidence>
<evidence type="ECO:0000256" key="3">
    <source>
        <dbReference type="ARBA" id="ARBA00022741"/>
    </source>
</evidence>
<sequence>MTGRLRRDRTRTQGKDYEVTTIKAFLQGHDDTSPAIGAPGRDWLSYGGLRALGERVADHLHAAGVGRGDRVAIVLPNGPEMATAFVTIAQTATTAPLNPAYREDEYAFYLEDLKAKAIVLAEGYDGPALAAANRFGLTVLRLRVDPAAPAGEFDLVAEGDGGACDKGEPQSGDVALILHTSGTTSRPKIVPLLQSNVAASAANIRASLDLTPADRCLNVMPLFHIHGLLAAVSASLSAGASIWCAPGFDALKFFGWLKDADPTWYTAVPTMHQAILSRASRNRDVIDAARLRFLRSSSASLPAQVMMELAETFGAPVIEGYGMTEATHQMCSNPLPPRAQKPGSVGVEAGPMVRIAHEIEDRLVDGTGEVVISGPNVTPGYEGNPEANAKSFFEAEGQRWFRTGDQGAFDEDGYLHLTGRLKEIINRGGEKVSPLEVDGVLMEHPAIAQCVTFALPHPKLGEEVAAAVVLREGASATEREIREFAAARMADFKVPRKVVILDEIPKGATGKLQRIGLAEKLGLAESAA</sequence>